<dbReference type="GO" id="GO:0005829">
    <property type="term" value="C:cytosol"/>
    <property type="evidence" value="ECO:0007669"/>
    <property type="project" value="TreeGrafter"/>
</dbReference>
<comment type="caution">
    <text evidence="2">The sequence shown here is derived from an EMBL/GenBank/DDBJ whole genome shotgun (WGS) entry which is preliminary data.</text>
</comment>
<accession>A0A388TEV1</accession>
<evidence type="ECO:0000313" key="3">
    <source>
        <dbReference type="Proteomes" id="UP000269352"/>
    </source>
</evidence>
<dbReference type="PANTHER" id="PTHR33515">
    <property type="entry name" value="RIBOSOME-BINDING FACTOR A, CHLOROPLASTIC-RELATED"/>
    <property type="match status" value="1"/>
</dbReference>
<dbReference type="InterPro" id="IPR015946">
    <property type="entry name" value="KH_dom-like_a/b"/>
</dbReference>
<dbReference type="InterPro" id="IPR000238">
    <property type="entry name" value="RbfA"/>
</dbReference>
<dbReference type="GO" id="GO:0043024">
    <property type="term" value="F:ribosomal small subunit binding"/>
    <property type="evidence" value="ECO:0007669"/>
    <property type="project" value="TreeGrafter"/>
</dbReference>
<keyword evidence="1" id="KW-0690">Ribosome biogenesis</keyword>
<keyword evidence="3" id="KW-1185">Reference proteome</keyword>
<dbReference type="PANTHER" id="PTHR33515:SF1">
    <property type="entry name" value="RIBOSOME-BINDING FACTOR A, CHLOROPLASTIC-RELATED"/>
    <property type="match status" value="1"/>
</dbReference>
<dbReference type="Gene3D" id="3.30.300.20">
    <property type="match status" value="1"/>
</dbReference>
<protein>
    <submittedName>
        <fullName evidence="2">Ribosome-binding factor A</fullName>
    </submittedName>
</protein>
<evidence type="ECO:0000313" key="2">
    <source>
        <dbReference type="EMBL" id="GBR75191.1"/>
    </source>
</evidence>
<organism evidence="2 3">
    <name type="scientific">Termititenax aidoneus</name>
    <dbReference type="NCBI Taxonomy" id="2218524"/>
    <lineage>
        <taxon>Bacteria</taxon>
        <taxon>Bacillati</taxon>
        <taxon>Candidatus Margulisiibacteriota</taxon>
        <taxon>Candidatus Termititenacia</taxon>
        <taxon>Candidatus Termititenacales</taxon>
        <taxon>Candidatus Termititenacaceae</taxon>
        <taxon>Candidatus Termititenax</taxon>
    </lineage>
</organism>
<name>A0A388TEV1_TERA1</name>
<dbReference type="NCBIfam" id="TIGR00082">
    <property type="entry name" value="rbfA"/>
    <property type="match status" value="1"/>
</dbReference>
<dbReference type="EMBL" id="BGZN01000185">
    <property type="protein sequence ID" value="GBR75191.1"/>
    <property type="molecule type" value="Genomic_DNA"/>
</dbReference>
<sequence>HRIGFVSITEVQASADLSSAKIFVSCLGAPEEKKKTLRGLISAIPFIRGILAETIDTRLVPKLRFILDDSLDAGNKRLEILNRLAKERAKREKHLAANI</sequence>
<dbReference type="Proteomes" id="UP000269352">
    <property type="component" value="Unassembled WGS sequence"/>
</dbReference>
<dbReference type="AlphaFoldDB" id="A0A388TEV1"/>
<feature type="non-terminal residue" evidence="2">
    <location>
        <position position="1"/>
    </location>
</feature>
<dbReference type="Pfam" id="PF02033">
    <property type="entry name" value="RBFA"/>
    <property type="match status" value="1"/>
</dbReference>
<reference evidence="2 3" key="1">
    <citation type="journal article" date="2019" name="ISME J.">
        <title>Genome analyses of uncultured TG2/ZB3 bacteria in 'Margulisbacteria' specifically attached to ectosymbiotic spirochetes of protists in the termite gut.</title>
        <authorList>
            <person name="Utami Y.D."/>
            <person name="Kuwahara H."/>
            <person name="Igai K."/>
            <person name="Murakami T."/>
            <person name="Sugaya K."/>
            <person name="Morikawa T."/>
            <person name="Nagura Y."/>
            <person name="Yuki M."/>
            <person name="Deevong P."/>
            <person name="Inoue T."/>
            <person name="Kihara K."/>
            <person name="Lo N."/>
            <person name="Yamada A."/>
            <person name="Ohkuma M."/>
            <person name="Hongoh Y."/>
        </authorList>
    </citation>
    <scope>NUCLEOTIDE SEQUENCE [LARGE SCALE GENOMIC DNA]</scope>
    <source>
        <strain evidence="2">NkOx7-01</strain>
    </source>
</reference>
<dbReference type="SUPFAM" id="SSF89919">
    <property type="entry name" value="Ribosome-binding factor A, RbfA"/>
    <property type="match status" value="1"/>
</dbReference>
<dbReference type="GO" id="GO:0006364">
    <property type="term" value="P:rRNA processing"/>
    <property type="evidence" value="ECO:0007669"/>
    <property type="project" value="InterPro"/>
</dbReference>
<dbReference type="InterPro" id="IPR023799">
    <property type="entry name" value="RbfA_dom_sf"/>
</dbReference>
<gene>
    <name evidence="2" type="primary">rbfA</name>
    <name evidence="2" type="ORF">NO1_2224</name>
</gene>
<proteinExistence type="predicted"/>
<evidence type="ECO:0000256" key="1">
    <source>
        <dbReference type="ARBA" id="ARBA00022517"/>
    </source>
</evidence>